<evidence type="ECO:0000313" key="2">
    <source>
        <dbReference type="Proteomes" id="UP001169069"/>
    </source>
</evidence>
<protein>
    <submittedName>
        <fullName evidence="1">Uncharacterized protein</fullName>
    </submittedName>
</protein>
<accession>A0ABT7QZ97</accession>
<proteinExistence type="predicted"/>
<dbReference type="EMBL" id="JAQIBD010000002">
    <property type="protein sequence ID" value="MDM5272113.1"/>
    <property type="molecule type" value="Genomic_DNA"/>
</dbReference>
<evidence type="ECO:0000313" key="1">
    <source>
        <dbReference type="EMBL" id="MDM5272113.1"/>
    </source>
</evidence>
<dbReference type="RefSeq" id="WP_289413862.1">
    <property type="nucleotide sequence ID" value="NZ_JAQIBD010000002.1"/>
</dbReference>
<keyword evidence="2" id="KW-1185">Reference proteome</keyword>
<dbReference type="Proteomes" id="UP001169069">
    <property type="component" value="Unassembled WGS sequence"/>
</dbReference>
<comment type="caution">
    <text evidence="1">The sequence shown here is derived from an EMBL/GenBank/DDBJ whole genome shotgun (WGS) entry which is preliminary data.</text>
</comment>
<gene>
    <name evidence="1" type="ORF">PGH07_07965</name>
</gene>
<reference evidence="1" key="1">
    <citation type="submission" date="2023-01" db="EMBL/GenBank/DDBJ databases">
        <title>Sulfurovum sp. zt1-1 genome assembly.</title>
        <authorList>
            <person name="Wang J."/>
        </authorList>
    </citation>
    <scope>NUCLEOTIDE SEQUENCE</scope>
    <source>
        <strain evidence="1">Zt1-1</strain>
    </source>
</reference>
<name>A0ABT7QZ97_9BACT</name>
<organism evidence="1 2">
    <name type="scientific">Sulfurovum zhangzhouensis</name>
    <dbReference type="NCBI Taxonomy" id="3019067"/>
    <lineage>
        <taxon>Bacteria</taxon>
        <taxon>Pseudomonadati</taxon>
        <taxon>Campylobacterota</taxon>
        <taxon>Epsilonproteobacteria</taxon>
        <taxon>Campylobacterales</taxon>
        <taxon>Sulfurovaceae</taxon>
        <taxon>Sulfurovum</taxon>
    </lineage>
</organism>
<sequence length="89" mass="10609">MSEIDNYILGIPSKDEIVRRIKKVCDSLSTRQRDEFYDALNKEFDITIDRAAYKYKDARTDHARVECTNDAEFMGVIYERVLRELKKER</sequence>